<evidence type="ECO:0000256" key="1">
    <source>
        <dbReference type="ARBA" id="ARBA00012797"/>
    </source>
</evidence>
<dbReference type="PROSITE" id="PS51675">
    <property type="entry name" value="SAM_MT_TRM10"/>
    <property type="match status" value="1"/>
</dbReference>
<dbReference type="InterPro" id="IPR016653">
    <property type="entry name" value="TRM10/TRM10A"/>
</dbReference>
<evidence type="ECO:0000313" key="15">
    <source>
        <dbReference type="Proteomes" id="UP000189513"/>
    </source>
</evidence>
<evidence type="ECO:0000256" key="7">
    <source>
        <dbReference type="ARBA" id="ARBA00032166"/>
    </source>
</evidence>
<dbReference type="AlphaFoldDB" id="A0A061B7D3"/>
<evidence type="ECO:0000313" key="14">
    <source>
        <dbReference type="EMBL" id="ONH70129.1"/>
    </source>
</evidence>
<dbReference type="EMBL" id="LK052905">
    <property type="protein sequence ID" value="CDR45818.1"/>
    <property type="molecule type" value="Genomic_DNA"/>
</dbReference>
<evidence type="ECO:0000256" key="11">
    <source>
        <dbReference type="SAM" id="MobiDB-lite"/>
    </source>
</evidence>
<evidence type="ECO:0000313" key="13">
    <source>
        <dbReference type="EMBL" id="CDR45818.1"/>
    </source>
</evidence>
<dbReference type="PANTHER" id="PTHR13563:SF13">
    <property type="entry name" value="TRNA METHYLTRANSFERASE 10 HOMOLOG A"/>
    <property type="match status" value="1"/>
</dbReference>
<feature type="region of interest" description="Disordered" evidence="11">
    <location>
        <begin position="1"/>
        <end position="93"/>
    </location>
</feature>
<dbReference type="GO" id="GO:0002939">
    <property type="term" value="P:tRNA N1-guanine methylation"/>
    <property type="evidence" value="ECO:0007669"/>
    <property type="project" value="TreeGrafter"/>
</dbReference>
<feature type="compositionally biased region" description="Polar residues" evidence="11">
    <location>
        <begin position="1"/>
        <end position="13"/>
    </location>
</feature>
<organism evidence="13">
    <name type="scientific">Cyberlindnera fabianii</name>
    <name type="common">Yeast</name>
    <name type="synonym">Hansenula fabianii</name>
    <dbReference type="NCBI Taxonomy" id="36022"/>
    <lineage>
        <taxon>Eukaryota</taxon>
        <taxon>Fungi</taxon>
        <taxon>Dikarya</taxon>
        <taxon>Ascomycota</taxon>
        <taxon>Saccharomycotina</taxon>
        <taxon>Saccharomycetes</taxon>
        <taxon>Phaffomycetales</taxon>
        <taxon>Phaffomycetaceae</taxon>
        <taxon>Cyberlindnera</taxon>
    </lineage>
</organism>
<dbReference type="OMA" id="FKKNDGW"/>
<feature type="binding site" evidence="10">
    <location>
        <position position="229"/>
    </location>
    <ligand>
        <name>S-adenosyl-L-methionine</name>
        <dbReference type="ChEBI" id="CHEBI:59789"/>
    </ligand>
</feature>
<feature type="domain" description="SAM-dependent MTase TRM10-type" evidence="12">
    <location>
        <begin position="84"/>
        <end position="276"/>
    </location>
</feature>
<keyword evidence="15" id="KW-1185">Reference proteome</keyword>
<reference evidence="13" key="1">
    <citation type="journal article" date="2014" name="Genome Announc.">
        <title>Genome sequence of the yeast Cyberlindnera fabianii (Hansenula fabianii).</title>
        <authorList>
            <person name="Freel K.C."/>
            <person name="Sarilar V."/>
            <person name="Neuveglise C."/>
            <person name="Devillers H."/>
            <person name="Friedrich A."/>
            <person name="Schacherer J."/>
        </authorList>
    </citation>
    <scope>NUCLEOTIDE SEQUENCE</scope>
    <source>
        <strain evidence="13">YJS4271</strain>
    </source>
</reference>
<feature type="binding site" evidence="10">
    <location>
        <position position="203"/>
    </location>
    <ligand>
        <name>S-adenosyl-L-methionine</name>
        <dbReference type="ChEBI" id="CHEBI:59789"/>
    </ligand>
</feature>
<feature type="region of interest" description="Disordered" evidence="11">
    <location>
        <begin position="279"/>
        <end position="304"/>
    </location>
</feature>
<dbReference type="EC" id="2.1.1.221" evidence="1"/>
<evidence type="ECO:0000256" key="10">
    <source>
        <dbReference type="PIRSR" id="PIRSR016323-2"/>
    </source>
</evidence>
<evidence type="ECO:0000256" key="3">
    <source>
        <dbReference type="ARBA" id="ARBA00022603"/>
    </source>
</evidence>
<dbReference type="PANTHER" id="PTHR13563">
    <property type="entry name" value="TRNA (GUANINE-9-) METHYLTRANSFERASE"/>
    <property type="match status" value="1"/>
</dbReference>
<reference evidence="15" key="2">
    <citation type="journal article" date="2017" name="Genome Announc.">
        <title>Genome sequences of Cyberlindnera fabianii 65, Pichia kudriavzevii 129, and Saccharomyces cerevisiae 131 isolated from fermented masau fruits in Zimbabwe.</title>
        <authorList>
            <person name="van Rijswijck I.M.H."/>
            <person name="Derks M.F.L."/>
            <person name="Abee T."/>
            <person name="de Ridder D."/>
            <person name="Smid E.J."/>
        </authorList>
    </citation>
    <scope>NUCLEOTIDE SEQUENCE [LARGE SCALE GENOMIC DNA]</scope>
    <source>
        <strain evidence="15">65</strain>
    </source>
</reference>
<feature type="active site" description="Proton acceptor" evidence="9">
    <location>
        <position position="207"/>
    </location>
</feature>
<feature type="binding site" evidence="10">
    <location>
        <position position="215"/>
    </location>
    <ligand>
        <name>S-adenosyl-L-methionine</name>
        <dbReference type="ChEBI" id="CHEBI:59789"/>
    </ligand>
</feature>
<dbReference type="InterPro" id="IPR028564">
    <property type="entry name" value="MT_TRM10-typ"/>
</dbReference>
<evidence type="ECO:0000259" key="12">
    <source>
        <dbReference type="PROSITE" id="PS51675"/>
    </source>
</evidence>
<dbReference type="InterPro" id="IPR038459">
    <property type="entry name" value="MT_TRM10-typ_sf"/>
</dbReference>
<keyword evidence="4 14" id="KW-0808">Transferase</keyword>
<comment type="catalytic activity">
    <reaction evidence="8">
        <text>guanosine(9) in tRNA + S-adenosyl-L-methionine = N(1)-methylguanosine(9) in tRNA + S-adenosyl-L-homocysteine + H(+)</text>
        <dbReference type="Rhea" id="RHEA:43156"/>
        <dbReference type="Rhea" id="RHEA-COMP:10367"/>
        <dbReference type="Rhea" id="RHEA-COMP:10368"/>
        <dbReference type="ChEBI" id="CHEBI:15378"/>
        <dbReference type="ChEBI" id="CHEBI:57856"/>
        <dbReference type="ChEBI" id="CHEBI:59789"/>
        <dbReference type="ChEBI" id="CHEBI:73542"/>
        <dbReference type="ChEBI" id="CHEBI:74269"/>
        <dbReference type="EC" id="2.1.1.221"/>
    </reaction>
</comment>
<feature type="binding site" evidence="10">
    <location>
        <position position="183"/>
    </location>
    <ligand>
        <name>S-adenosyl-L-methionine</name>
        <dbReference type="ChEBI" id="CHEBI:59789"/>
    </ligand>
</feature>
<evidence type="ECO:0000256" key="8">
    <source>
        <dbReference type="ARBA" id="ARBA00048434"/>
    </source>
</evidence>
<dbReference type="PIRSF" id="PIRSF016323">
    <property type="entry name" value="tRNA_m1G_mtfrase_met"/>
    <property type="match status" value="1"/>
</dbReference>
<dbReference type="InterPro" id="IPR007356">
    <property type="entry name" value="tRNA_m1G_MeTrfase_euk"/>
</dbReference>
<gene>
    <name evidence="14" type="ORF">BON22_0851</name>
    <name evidence="13" type="ORF">CYFA0S_20e00540g</name>
</gene>
<protein>
    <recommendedName>
        <fullName evidence="2">tRNA (guanine(9)-N1)-methyltransferase</fullName>
        <ecNumber evidence="1">2.1.1.221</ecNumber>
    </recommendedName>
    <alternativeName>
        <fullName evidence="7">tRNA methyltransferase 10</fullName>
    </alternativeName>
    <alternativeName>
        <fullName evidence="6">tRNA(m1G9)-methyltransferase</fullName>
    </alternativeName>
</protein>
<feature type="compositionally biased region" description="Basic and acidic residues" evidence="11">
    <location>
        <begin position="31"/>
        <end position="51"/>
    </location>
</feature>
<accession>A0A061B7D3</accession>
<evidence type="ECO:0000256" key="6">
    <source>
        <dbReference type="ARBA" id="ARBA00031792"/>
    </source>
</evidence>
<feature type="compositionally biased region" description="Acidic residues" evidence="11">
    <location>
        <begin position="294"/>
        <end position="304"/>
    </location>
</feature>
<dbReference type="CDD" id="cd18089">
    <property type="entry name" value="SPOUT_Trm10-like"/>
    <property type="match status" value="1"/>
</dbReference>
<name>A0A061B7D3_CYBFA</name>
<evidence type="ECO:0000256" key="4">
    <source>
        <dbReference type="ARBA" id="ARBA00022679"/>
    </source>
</evidence>
<dbReference type="OrthoDB" id="278300at2759"/>
<feature type="compositionally biased region" description="Basic and acidic residues" evidence="11">
    <location>
        <begin position="58"/>
        <end position="81"/>
    </location>
</feature>
<dbReference type="Gene3D" id="3.40.1280.30">
    <property type="match status" value="1"/>
</dbReference>
<dbReference type="GO" id="GO:0052905">
    <property type="term" value="F:tRNA (guanosine(9)-N1)-methyltransferase activity"/>
    <property type="evidence" value="ECO:0007669"/>
    <property type="project" value="UniProtKB-EC"/>
</dbReference>
<evidence type="ECO:0000256" key="9">
    <source>
        <dbReference type="PIRSR" id="PIRSR016323-1"/>
    </source>
</evidence>
<keyword evidence="3 14" id="KW-0489">Methyltransferase</keyword>
<proteinExistence type="predicted"/>
<reference evidence="14" key="3">
    <citation type="submission" date="2017-01" db="EMBL/GenBank/DDBJ databases">
        <authorList>
            <person name="Mah S.A."/>
            <person name="Swanson W.J."/>
            <person name="Moy G.W."/>
            <person name="Vacquier V.D."/>
        </authorList>
    </citation>
    <scope>NUCLEOTIDE SEQUENCE [LARGE SCALE GENOMIC DNA]</scope>
    <source>
        <strain evidence="14">65</strain>
    </source>
</reference>
<evidence type="ECO:0000256" key="2">
    <source>
        <dbReference type="ARBA" id="ARBA00020451"/>
    </source>
</evidence>
<dbReference type="STRING" id="36022.A0A061B7D3"/>
<evidence type="ECO:0000256" key="5">
    <source>
        <dbReference type="ARBA" id="ARBA00022691"/>
    </source>
</evidence>
<dbReference type="GO" id="GO:0005634">
    <property type="term" value="C:nucleus"/>
    <property type="evidence" value="ECO:0007669"/>
    <property type="project" value="TreeGrafter"/>
</dbReference>
<dbReference type="VEuPathDB" id="FungiDB:BON22_0851"/>
<dbReference type="GO" id="GO:0000049">
    <property type="term" value="F:tRNA binding"/>
    <property type="evidence" value="ECO:0007669"/>
    <property type="project" value="TreeGrafter"/>
</dbReference>
<dbReference type="Proteomes" id="UP000189513">
    <property type="component" value="Unassembled WGS sequence"/>
</dbReference>
<sequence length="304" mass="35710">MSESEQSSASPNVEQKHVKPVIPEGMSKSAWKKEQKRLRFAERKSEYQQIRKEKKARARENRRAKIQEYVEKGQEVPDELKQRRKQRMPEDQSDSGLKFVIDCDFDDLMTEKERVSLSAQITRSYSSNRFAKQTAECTVSSFNKLLKKRFEEGLKDANWANWDHFTFQEEEFKPEDKEKCIYLSSDSTEVLETLEPGMTYVIGGIVDKGRYKNLCKDKAEKMGLVTKRLPIDEYIKLSGRRVLTTTHVVELMLKWMEVKDWRLAFNSVLPPRKLIRDREEHELPGWTGDKTQEGNDEDEDEDEN</sequence>
<keyword evidence="5" id="KW-0949">S-adenosyl-L-methionine</keyword>
<dbReference type="EMBL" id="MPUK01000001">
    <property type="protein sequence ID" value="ONH70129.1"/>
    <property type="molecule type" value="Genomic_DNA"/>
</dbReference>